<keyword evidence="5" id="KW-0472">Membrane</keyword>
<evidence type="ECO:0000256" key="6">
    <source>
        <dbReference type="ARBA" id="ARBA00022645"/>
    </source>
</evidence>
<dbReference type="GO" id="GO:0005886">
    <property type="term" value="C:plasma membrane"/>
    <property type="evidence" value="ECO:0007669"/>
    <property type="project" value="UniProtKB-SubCell"/>
</dbReference>
<organism evidence="15 16">
    <name type="scientific">Gomphillus americanus</name>
    <dbReference type="NCBI Taxonomy" id="1940652"/>
    <lineage>
        <taxon>Eukaryota</taxon>
        <taxon>Fungi</taxon>
        <taxon>Dikarya</taxon>
        <taxon>Ascomycota</taxon>
        <taxon>Pezizomycotina</taxon>
        <taxon>Lecanoromycetes</taxon>
        <taxon>OSLEUM clade</taxon>
        <taxon>Ostropomycetidae</taxon>
        <taxon>Ostropales</taxon>
        <taxon>Graphidaceae</taxon>
        <taxon>Gomphilloideae</taxon>
        <taxon>Gomphillus</taxon>
    </lineage>
</organism>
<evidence type="ECO:0000256" key="8">
    <source>
        <dbReference type="ARBA" id="ARBA00022729"/>
    </source>
</evidence>
<keyword evidence="7 14" id="KW-0645">Protease</keyword>
<evidence type="ECO:0000256" key="1">
    <source>
        <dbReference type="ARBA" id="ARBA00001003"/>
    </source>
</evidence>
<keyword evidence="11" id="KW-0325">Glycoprotein</keyword>
<evidence type="ECO:0000256" key="4">
    <source>
        <dbReference type="ARBA" id="ARBA00022475"/>
    </source>
</evidence>
<evidence type="ECO:0000256" key="3">
    <source>
        <dbReference type="ARBA" id="ARBA00009431"/>
    </source>
</evidence>
<keyword evidence="6 14" id="KW-0121">Carboxypeptidase</keyword>
<keyword evidence="10" id="KW-0843">Virulence</keyword>
<reference evidence="15" key="1">
    <citation type="submission" date="2021-03" db="EMBL/GenBank/DDBJ databases">
        <authorList>
            <person name="Tagirdzhanova G."/>
        </authorList>
    </citation>
    <scope>NUCLEOTIDE SEQUENCE</scope>
</reference>
<dbReference type="AlphaFoldDB" id="A0A8H3I6D8"/>
<feature type="chain" id="PRO_5034771116" description="Carboxypeptidase" evidence="14">
    <location>
        <begin position="21"/>
        <end position="676"/>
    </location>
</feature>
<dbReference type="Gene3D" id="3.40.50.1820">
    <property type="entry name" value="alpha/beta hydrolase"/>
    <property type="match status" value="1"/>
</dbReference>
<dbReference type="PROSITE" id="PS00560">
    <property type="entry name" value="CARBOXYPEPT_SER_HIS"/>
    <property type="match status" value="1"/>
</dbReference>
<evidence type="ECO:0000256" key="7">
    <source>
        <dbReference type="ARBA" id="ARBA00022670"/>
    </source>
</evidence>
<evidence type="ECO:0000256" key="5">
    <source>
        <dbReference type="ARBA" id="ARBA00022622"/>
    </source>
</evidence>
<dbReference type="GO" id="GO:0006508">
    <property type="term" value="P:proteolysis"/>
    <property type="evidence" value="ECO:0007669"/>
    <property type="project" value="UniProtKB-KW"/>
</dbReference>
<keyword evidence="5" id="KW-0336">GPI-anchor</keyword>
<dbReference type="PRINTS" id="PR00724">
    <property type="entry name" value="CRBOXYPTASEC"/>
</dbReference>
<evidence type="ECO:0000256" key="12">
    <source>
        <dbReference type="ARBA" id="ARBA00023288"/>
    </source>
</evidence>
<dbReference type="PANTHER" id="PTHR11802">
    <property type="entry name" value="SERINE PROTEASE FAMILY S10 SERINE CARBOXYPEPTIDASE"/>
    <property type="match status" value="1"/>
</dbReference>
<sequence length="676" mass="72345">MISQLKFVVLNLLCLAGASQFPSSPNGLTTIQSKLDRGVTLSFKETNICETTPGVKSWAGYVHLPANKTEQRPFDVNTFFWFFESRNSPETAPLSIWLQGGPGVPSITAALGENGPCIVNKDSATTTLNKWSWNNNVNMLYIDQPVNNGFSYNDLVNGTINQLDVSHSGAVNFTVHDFSTSPLPDATKNQTFFAGTFASNELSQTFNTSANAAIAAWHFLQTFTQEFPAYTPSNNKLSIWTESYGGHWGPTFAEYFSSQNDLIANGSLSSAATPLEVDHLGILNGCVDLATQIAFYPQMAFNNTYNIQAINESAFDAAIAAVPKCLELAEQCRGAVAAEDPNNTGANQLVSKTCAQAAQECFHLVAGVDDTLPGRDVFDIGQSFTSSFPPKWAAGFLNSGEVQSALGVPLNFTGQSVSVAEAFIFTGDFARPGNLENLGKLVDRGVKVSLIYGDRDWQCNWLGGENVSLSIPSSESSSFRNAGYAQVQPNTHGTSDNIEAFVRQSGSLSFTRVFNAGHQVPFYKPELAYTLFSRAMADQDLATGTINLNSKTDYSSSGPSNIFSIKNPPPGTNEPVLAGTTPRTSANISSICYAWDVMQTCSGPQIQLMAQGKGIFQDFILIGYQNSNGTTTYFNGTTSTGSTSTTATATIGAGTKIGMSNLGVWVAIIGAAALLL</sequence>
<keyword evidence="8 14" id="KW-0732">Signal</keyword>
<gene>
    <name evidence="15" type="ORF">GOMPHAMPRED_004778</name>
</gene>
<dbReference type="OrthoDB" id="443318at2759"/>
<evidence type="ECO:0000313" key="15">
    <source>
        <dbReference type="EMBL" id="CAF9906548.1"/>
    </source>
</evidence>
<dbReference type="EC" id="3.4.16.-" evidence="14"/>
<dbReference type="SUPFAM" id="SSF53474">
    <property type="entry name" value="alpha/beta-Hydrolases"/>
    <property type="match status" value="1"/>
</dbReference>
<protein>
    <recommendedName>
        <fullName evidence="14">Carboxypeptidase</fullName>
        <ecNumber evidence="14">3.4.16.-</ecNumber>
    </recommendedName>
</protein>
<dbReference type="InterPro" id="IPR001563">
    <property type="entry name" value="Peptidase_S10"/>
</dbReference>
<comment type="function">
    <text evidence="13">Extracellular serine carboxypeptidase that contributes to pathogenicity.</text>
</comment>
<keyword evidence="16" id="KW-1185">Reference proteome</keyword>
<keyword evidence="9 14" id="KW-0378">Hydrolase</keyword>
<keyword evidence="12" id="KW-0449">Lipoprotein</keyword>
<comment type="catalytic activity">
    <reaction evidence="1">
        <text>Preferential release of a C-terminal arginine or lysine residue.</text>
        <dbReference type="EC" id="3.4.16.6"/>
    </reaction>
</comment>
<dbReference type="Proteomes" id="UP000664169">
    <property type="component" value="Unassembled WGS sequence"/>
</dbReference>
<feature type="signal peptide" evidence="14">
    <location>
        <begin position="1"/>
        <end position="20"/>
    </location>
</feature>
<dbReference type="GO" id="GO:0098552">
    <property type="term" value="C:side of membrane"/>
    <property type="evidence" value="ECO:0007669"/>
    <property type="project" value="UniProtKB-KW"/>
</dbReference>
<evidence type="ECO:0000256" key="2">
    <source>
        <dbReference type="ARBA" id="ARBA00004609"/>
    </source>
</evidence>
<dbReference type="EMBL" id="CAJPDQ010000003">
    <property type="protein sequence ID" value="CAF9906548.1"/>
    <property type="molecule type" value="Genomic_DNA"/>
</dbReference>
<evidence type="ECO:0000313" key="16">
    <source>
        <dbReference type="Proteomes" id="UP000664169"/>
    </source>
</evidence>
<dbReference type="GO" id="GO:0000324">
    <property type="term" value="C:fungal-type vacuole"/>
    <property type="evidence" value="ECO:0007669"/>
    <property type="project" value="TreeGrafter"/>
</dbReference>
<dbReference type="GO" id="GO:0004185">
    <property type="term" value="F:serine-type carboxypeptidase activity"/>
    <property type="evidence" value="ECO:0007669"/>
    <property type="project" value="UniProtKB-UniRule"/>
</dbReference>
<evidence type="ECO:0000256" key="10">
    <source>
        <dbReference type="ARBA" id="ARBA00023026"/>
    </source>
</evidence>
<evidence type="ECO:0000256" key="9">
    <source>
        <dbReference type="ARBA" id="ARBA00022801"/>
    </source>
</evidence>
<evidence type="ECO:0000256" key="14">
    <source>
        <dbReference type="RuleBase" id="RU361156"/>
    </source>
</evidence>
<comment type="similarity">
    <text evidence="3 14">Belongs to the peptidase S10 family.</text>
</comment>
<comment type="subcellular location">
    <subcellularLocation>
        <location evidence="2">Cell membrane</location>
        <topology evidence="2">Lipid-anchor</topology>
        <topology evidence="2">GPI-anchor</topology>
    </subcellularLocation>
</comment>
<dbReference type="InterPro" id="IPR018202">
    <property type="entry name" value="Ser_caboxypep_ser_AS"/>
</dbReference>
<dbReference type="PANTHER" id="PTHR11802:SF189">
    <property type="entry name" value="CARBOXYPEPTIDASE"/>
    <property type="match status" value="1"/>
</dbReference>
<dbReference type="Pfam" id="PF00450">
    <property type="entry name" value="Peptidase_S10"/>
    <property type="match status" value="1"/>
</dbReference>
<keyword evidence="4" id="KW-1003">Cell membrane</keyword>
<dbReference type="PROSITE" id="PS00131">
    <property type="entry name" value="CARBOXYPEPT_SER_SER"/>
    <property type="match status" value="1"/>
</dbReference>
<comment type="caution">
    <text evidence="15">The sequence shown here is derived from an EMBL/GenBank/DDBJ whole genome shotgun (WGS) entry which is preliminary data.</text>
</comment>
<accession>A0A8H3I6D8</accession>
<name>A0A8H3I6D8_9LECA</name>
<proteinExistence type="inferred from homology"/>
<evidence type="ECO:0000256" key="11">
    <source>
        <dbReference type="ARBA" id="ARBA00023180"/>
    </source>
</evidence>
<dbReference type="InterPro" id="IPR033124">
    <property type="entry name" value="Ser_caboxypep_his_AS"/>
</dbReference>
<dbReference type="InterPro" id="IPR029058">
    <property type="entry name" value="AB_hydrolase_fold"/>
</dbReference>
<evidence type="ECO:0000256" key="13">
    <source>
        <dbReference type="ARBA" id="ARBA00037356"/>
    </source>
</evidence>